<keyword evidence="1" id="KW-0732">Signal</keyword>
<keyword evidence="3" id="KW-1185">Reference proteome</keyword>
<organism evidence="2 3">
    <name type="scientific">Popillia japonica</name>
    <name type="common">Japanese beetle</name>
    <dbReference type="NCBI Taxonomy" id="7064"/>
    <lineage>
        <taxon>Eukaryota</taxon>
        <taxon>Metazoa</taxon>
        <taxon>Ecdysozoa</taxon>
        <taxon>Arthropoda</taxon>
        <taxon>Hexapoda</taxon>
        <taxon>Insecta</taxon>
        <taxon>Pterygota</taxon>
        <taxon>Neoptera</taxon>
        <taxon>Endopterygota</taxon>
        <taxon>Coleoptera</taxon>
        <taxon>Polyphaga</taxon>
        <taxon>Scarabaeiformia</taxon>
        <taxon>Scarabaeidae</taxon>
        <taxon>Rutelinae</taxon>
        <taxon>Popillia</taxon>
    </lineage>
</organism>
<feature type="signal peptide" evidence="1">
    <location>
        <begin position="1"/>
        <end position="16"/>
    </location>
</feature>
<evidence type="ECO:0000256" key="1">
    <source>
        <dbReference type="SAM" id="SignalP"/>
    </source>
</evidence>
<name>A0AAW1HFN9_POPJA</name>
<proteinExistence type="predicted"/>
<comment type="caution">
    <text evidence="2">The sequence shown here is derived from an EMBL/GenBank/DDBJ whole genome shotgun (WGS) entry which is preliminary data.</text>
</comment>
<dbReference type="Proteomes" id="UP001458880">
    <property type="component" value="Unassembled WGS sequence"/>
</dbReference>
<gene>
    <name evidence="2" type="ORF">QE152_g40686</name>
</gene>
<dbReference type="EMBL" id="JASPKY010001303">
    <property type="protein sequence ID" value="KAK9675051.1"/>
    <property type="molecule type" value="Genomic_DNA"/>
</dbReference>
<evidence type="ECO:0000313" key="3">
    <source>
        <dbReference type="Proteomes" id="UP001458880"/>
    </source>
</evidence>
<accession>A0AAW1HFN9</accession>
<evidence type="ECO:0000313" key="2">
    <source>
        <dbReference type="EMBL" id="KAK9675051.1"/>
    </source>
</evidence>
<sequence>MKGSIILLFCVSVTAANIVKAPKRDPKQELEKCEKVFGDCSKDQPESYCLRYVDGDQYFAPTRCHGYKAICFGRRKHRVIGVKLASSCD</sequence>
<dbReference type="AlphaFoldDB" id="A0AAW1HFN9"/>
<protein>
    <submittedName>
        <fullName evidence="2">Uncharacterized protein</fullName>
    </submittedName>
</protein>
<reference evidence="2 3" key="1">
    <citation type="journal article" date="2024" name="BMC Genomics">
        <title>De novo assembly and annotation of Popillia japonica's genome with initial clues to its potential as an invasive pest.</title>
        <authorList>
            <person name="Cucini C."/>
            <person name="Boschi S."/>
            <person name="Funari R."/>
            <person name="Cardaioli E."/>
            <person name="Iannotti N."/>
            <person name="Marturano G."/>
            <person name="Paoli F."/>
            <person name="Bruttini M."/>
            <person name="Carapelli A."/>
            <person name="Frati F."/>
            <person name="Nardi F."/>
        </authorList>
    </citation>
    <scope>NUCLEOTIDE SEQUENCE [LARGE SCALE GENOMIC DNA]</scope>
    <source>
        <strain evidence="2">DMR45628</strain>
    </source>
</reference>
<feature type="chain" id="PRO_5043721514" evidence="1">
    <location>
        <begin position="17"/>
        <end position="89"/>
    </location>
</feature>